<feature type="transmembrane region" description="Helical" evidence="5">
    <location>
        <begin position="20"/>
        <end position="38"/>
    </location>
</feature>
<evidence type="ECO:0000256" key="2">
    <source>
        <dbReference type="ARBA" id="ARBA00022692"/>
    </source>
</evidence>
<dbReference type="GO" id="GO:0016020">
    <property type="term" value="C:membrane"/>
    <property type="evidence" value="ECO:0007669"/>
    <property type="project" value="UniProtKB-SubCell"/>
</dbReference>
<dbReference type="RefSeq" id="WP_090290437.1">
    <property type="nucleotide sequence ID" value="NZ_FNCK01000013.1"/>
</dbReference>
<feature type="transmembrane region" description="Helical" evidence="5">
    <location>
        <begin position="257"/>
        <end position="279"/>
    </location>
</feature>
<organism evidence="7 8">
    <name type="scientific">Facklamia miroungae</name>
    <dbReference type="NCBI Taxonomy" id="120956"/>
    <lineage>
        <taxon>Bacteria</taxon>
        <taxon>Bacillati</taxon>
        <taxon>Bacillota</taxon>
        <taxon>Bacilli</taxon>
        <taxon>Lactobacillales</taxon>
        <taxon>Aerococcaceae</taxon>
        <taxon>Facklamia</taxon>
    </lineage>
</organism>
<gene>
    <name evidence="7" type="ORF">SAMN05421791_11310</name>
</gene>
<feature type="transmembrane region" description="Helical" evidence="5">
    <location>
        <begin position="336"/>
        <end position="359"/>
    </location>
</feature>
<feature type="transmembrane region" description="Helical" evidence="5">
    <location>
        <begin position="228"/>
        <end position="251"/>
    </location>
</feature>
<dbReference type="GO" id="GO:0140359">
    <property type="term" value="F:ABC-type transporter activity"/>
    <property type="evidence" value="ECO:0007669"/>
    <property type="project" value="InterPro"/>
</dbReference>
<evidence type="ECO:0000256" key="3">
    <source>
        <dbReference type="ARBA" id="ARBA00022989"/>
    </source>
</evidence>
<keyword evidence="3 5" id="KW-1133">Transmembrane helix</keyword>
<proteinExistence type="predicted"/>
<evidence type="ECO:0000256" key="5">
    <source>
        <dbReference type="SAM" id="Phobius"/>
    </source>
</evidence>
<dbReference type="AlphaFoldDB" id="A0A1G7UZ43"/>
<name>A0A1G7UZ43_9LACT</name>
<dbReference type="Pfam" id="PF12698">
    <property type="entry name" value="ABC2_membrane_3"/>
    <property type="match status" value="1"/>
</dbReference>
<keyword evidence="4 5" id="KW-0472">Membrane</keyword>
<evidence type="ECO:0000256" key="4">
    <source>
        <dbReference type="ARBA" id="ARBA00023136"/>
    </source>
</evidence>
<keyword evidence="2 5" id="KW-0812">Transmembrane</keyword>
<dbReference type="OrthoDB" id="1710957at2"/>
<feature type="transmembrane region" description="Helical" evidence="5">
    <location>
        <begin position="184"/>
        <end position="207"/>
    </location>
</feature>
<dbReference type="EMBL" id="FNCK01000013">
    <property type="protein sequence ID" value="SDG52744.1"/>
    <property type="molecule type" value="Genomic_DNA"/>
</dbReference>
<sequence length="369" mass="42490">MKFLYSFIKELKLASRGFYFYIELLMALLIVAVFLFAVPENFNQKKTEYIYLDMPTDLKKSYIQMLTKDQPNIIKEQVKIKINKEDKEVTEFHVQEKVITLLNNRQEAEYLAAKERKIVAIIHLDEQQELSYEYFLQGYESARFKNLLKILPMNPVENIETAIQKQDVRPLSSDFDVLSDKENILPMVLVLNGGLMGLFMIAAYIFLDRQEGVIKAYALTPSPVWQYLLSKIGVIIVTSIASSFIVVWPIMQNKPDYLLLLGLLISTTFFASSLGLYIASFYQNIMQSFGVFYALIMLMIVPNIAYFIPSWSPLWIKLIPSYYMLAGFKAALIGNNAWLSVISISLGFLISGFLIFLLANKRYKKILIN</sequence>
<comment type="subcellular location">
    <subcellularLocation>
        <location evidence="1">Membrane</location>
        <topology evidence="1">Multi-pass membrane protein</topology>
    </subcellularLocation>
</comment>
<reference evidence="7 8" key="1">
    <citation type="submission" date="2016-10" db="EMBL/GenBank/DDBJ databases">
        <authorList>
            <person name="de Groot N.N."/>
        </authorList>
    </citation>
    <scope>NUCLEOTIDE SEQUENCE [LARGE SCALE GENOMIC DNA]</scope>
    <source>
        <strain evidence="7 8">ATCC BAA-466</strain>
    </source>
</reference>
<dbReference type="Proteomes" id="UP000199708">
    <property type="component" value="Unassembled WGS sequence"/>
</dbReference>
<evidence type="ECO:0000256" key="1">
    <source>
        <dbReference type="ARBA" id="ARBA00004141"/>
    </source>
</evidence>
<keyword evidence="8" id="KW-1185">Reference proteome</keyword>
<evidence type="ECO:0000259" key="6">
    <source>
        <dbReference type="Pfam" id="PF12698"/>
    </source>
</evidence>
<feature type="domain" description="ABC-2 type transporter transmembrane" evidence="6">
    <location>
        <begin position="21"/>
        <end position="359"/>
    </location>
</feature>
<dbReference type="InterPro" id="IPR013525">
    <property type="entry name" value="ABC2_TM"/>
</dbReference>
<evidence type="ECO:0000313" key="7">
    <source>
        <dbReference type="EMBL" id="SDG52744.1"/>
    </source>
</evidence>
<accession>A0A1G7UZ43</accession>
<evidence type="ECO:0000313" key="8">
    <source>
        <dbReference type="Proteomes" id="UP000199708"/>
    </source>
</evidence>
<feature type="transmembrane region" description="Helical" evidence="5">
    <location>
        <begin position="291"/>
        <end position="316"/>
    </location>
</feature>
<dbReference type="STRING" id="120956.SAMN05421791_11310"/>
<protein>
    <submittedName>
        <fullName evidence="7">ABC-2 family transporter protein</fullName>
    </submittedName>
</protein>